<comment type="caution">
    <text evidence="2">The sequence shown here is derived from an EMBL/GenBank/DDBJ whole genome shotgun (WGS) entry which is preliminary data.</text>
</comment>
<dbReference type="Proteomes" id="UP000275408">
    <property type="component" value="Unassembled WGS sequence"/>
</dbReference>
<reference evidence="2 3" key="1">
    <citation type="journal article" date="2018" name="Sci. Rep.">
        <title>Comparative analysis of the Pocillopora damicornis genome highlights role of immune system in coral evolution.</title>
        <authorList>
            <person name="Cunning R."/>
            <person name="Bay R.A."/>
            <person name="Gillette P."/>
            <person name="Baker A.C."/>
            <person name="Traylor-Knowles N."/>
        </authorList>
    </citation>
    <scope>NUCLEOTIDE SEQUENCE [LARGE SCALE GENOMIC DNA]</scope>
    <source>
        <strain evidence="2">RSMAS</strain>
        <tissue evidence="2">Whole animal</tissue>
    </source>
</reference>
<dbReference type="EMBL" id="RCHS01000654">
    <property type="protein sequence ID" value="RMX57429.1"/>
    <property type="molecule type" value="Genomic_DNA"/>
</dbReference>
<dbReference type="PROSITE" id="PS50948">
    <property type="entry name" value="PAN"/>
    <property type="match status" value="1"/>
</dbReference>
<feature type="domain" description="Apple" evidence="1">
    <location>
        <begin position="76"/>
        <end position="152"/>
    </location>
</feature>
<protein>
    <recommendedName>
        <fullName evidence="1">Apple domain-containing protein</fullName>
    </recommendedName>
</protein>
<keyword evidence="3" id="KW-1185">Reference proteome</keyword>
<organism evidence="2 3">
    <name type="scientific">Pocillopora damicornis</name>
    <name type="common">Cauliflower coral</name>
    <name type="synonym">Millepora damicornis</name>
    <dbReference type="NCBI Taxonomy" id="46731"/>
    <lineage>
        <taxon>Eukaryota</taxon>
        <taxon>Metazoa</taxon>
        <taxon>Cnidaria</taxon>
        <taxon>Anthozoa</taxon>
        <taxon>Hexacorallia</taxon>
        <taxon>Scleractinia</taxon>
        <taxon>Astrocoeniina</taxon>
        <taxon>Pocilloporidae</taxon>
        <taxon>Pocillopora</taxon>
    </lineage>
</organism>
<dbReference type="Gene3D" id="3.50.4.10">
    <property type="entry name" value="Hepatocyte Growth Factor"/>
    <property type="match status" value="1"/>
</dbReference>
<evidence type="ECO:0000313" key="2">
    <source>
        <dbReference type="EMBL" id="RMX57429.1"/>
    </source>
</evidence>
<evidence type="ECO:0000313" key="3">
    <source>
        <dbReference type="Proteomes" id="UP000275408"/>
    </source>
</evidence>
<dbReference type="InterPro" id="IPR003609">
    <property type="entry name" value="Pan_app"/>
</dbReference>
<sequence>MSELLNADKFQTPEIFFVVSALTIITRRVRIFKITVIGNISHENMFATLFLTSLVITLTNGESRLTTSNYKAVNFAREIRGRRLNGSVIKEIEVDSESSCRLHCVEETSCLSYNFGPGEKKKMFKCQLSNSDRFTELNNFIEDPQVLYRGIKRFSFCRWKMESSKLLVTLLLSLPLSTDAFLGAKHFNGDDKRGERHAYFVRNPVKRLNSSILVSEPMGCFFRCISYQECYSVNFAAVSHDGRHICELLNAEKFQNSSNFLHSISFDHCR</sequence>
<proteinExistence type="predicted"/>
<dbReference type="AlphaFoldDB" id="A0A3M6UV09"/>
<dbReference type="Pfam" id="PF00024">
    <property type="entry name" value="PAN_1"/>
    <property type="match status" value="1"/>
</dbReference>
<dbReference type="SUPFAM" id="SSF57414">
    <property type="entry name" value="Hairpin loop containing domain-like"/>
    <property type="match status" value="1"/>
</dbReference>
<dbReference type="SMART" id="SM00473">
    <property type="entry name" value="PAN_AP"/>
    <property type="match status" value="1"/>
</dbReference>
<accession>A0A3M6UV09</accession>
<evidence type="ECO:0000259" key="1">
    <source>
        <dbReference type="PROSITE" id="PS50948"/>
    </source>
</evidence>
<dbReference type="OrthoDB" id="5964615at2759"/>
<name>A0A3M6UV09_POCDA</name>
<gene>
    <name evidence="2" type="ORF">pdam_00006981</name>
</gene>